<dbReference type="Gene3D" id="3.40.930.10">
    <property type="entry name" value="Mannitol-specific EII, Chain A"/>
    <property type="match status" value="1"/>
</dbReference>
<dbReference type="SUPFAM" id="SSF55804">
    <property type="entry name" value="Phoshotransferase/anion transport protein"/>
    <property type="match status" value="1"/>
</dbReference>
<dbReference type="Proteomes" id="UP000051491">
    <property type="component" value="Unassembled WGS sequence"/>
</dbReference>
<evidence type="ECO:0000259" key="1">
    <source>
        <dbReference type="PROSITE" id="PS51094"/>
    </source>
</evidence>
<gene>
    <name evidence="2" type="ORF">IV43_GL000916</name>
</gene>
<name>A0A0R2JL57_9LACO</name>
<evidence type="ECO:0000313" key="3">
    <source>
        <dbReference type="Proteomes" id="UP000051491"/>
    </source>
</evidence>
<dbReference type="Pfam" id="PF00359">
    <property type="entry name" value="PTS_EIIA_2"/>
    <property type="match status" value="1"/>
</dbReference>
<protein>
    <recommendedName>
        <fullName evidence="1">PTS EIIA type-2 domain-containing protein</fullName>
    </recommendedName>
</protein>
<dbReference type="EMBL" id="JQBK01000210">
    <property type="protein sequence ID" value="KRN75516.1"/>
    <property type="molecule type" value="Genomic_DNA"/>
</dbReference>
<evidence type="ECO:0000313" key="2">
    <source>
        <dbReference type="EMBL" id="KRN75516.1"/>
    </source>
</evidence>
<dbReference type="PATRIC" id="fig|89059.3.peg.961"/>
<proteinExistence type="predicted"/>
<sequence>MILPVVDQMSEYITKFEIEQQIKAIDLLKFSGNSKIHEPLIVTIKNFYMSKSELYSKLVLQKDQILTVIKRCLLRYKVYNFEITNLIYFHLLRSAVFPIVFSKLPASQKNEIQISNPLCFDLTNELRTSLNESFPQVYLNNSFLVLYLIMAFKNQSRKSKQKILLLSNSNALGSINKMLLEQMIKNTACTLKVNSSLCDDEKYDLVIMNGNIDPLSNTNQDDYIFDGILDKKDTEKIQLILSDKFYGNICRTELKKDQILSYSESTSDYFCALTTCLESFCNNSKIVEEDRSALLNREREGNQLTIGSVAIPHIISRNIEQPYVLLTIFLQKEVIIKSQRINTILIVLVNQDVKDKGGIFKYLYSRLNKISNENKLTKEKLLEAFY</sequence>
<feature type="domain" description="PTS EIIA type-2" evidence="1">
    <location>
        <begin position="252"/>
        <end position="386"/>
    </location>
</feature>
<dbReference type="PROSITE" id="PS51094">
    <property type="entry name" value="PTS_EIIA_TYPE_2"/>
    <property type="match status" value="1"/>
</dbReference>
<organism evidence="2 3">
    <name type="scientific">Ligilactobacillus acidipiscis</name>
    <dbReference type="NCBI Taxonomy" id="89059"/>
    <lineage>
        <taxon>Bacteria</taxon>
        <taxon>Bacillati</taxon>
        <taxon>Bacillota</taxon>
        <taxon>Bacilli</taxon>
        <taxon>Lactobacillales</taxon>
        <taxon>Lactobacillaceae</taxon>
        <taxon>Ligilactobacillus</taxon>
    </lineage>
</organism>
<accession>A0A0R2JL57</accession>
<comment type="caution">
    <text evidence="2">The sequence shown here is derived from an EMBL/GenBank/DDBJ whole genome shotgun (WGS) entry which is preliminary data.</text>
</comment>
<dbReference type="InterPro" id="IPR002178">
    <property type="entry name" value="PTS_EIIA_type-2_dom"/>
</dbReference>
<reference evidence="2 3" key="1">
    <citation type="journal article" date="2015" name="Genome Announc.">
        <title>Expanding the biotechnology potential of lactobacilli through comparative genomics of 213 strains and associated genera.</title>
        <authorList>
            <person name="Sun Z."/>
            <person name="Harris H.M."/>
            <person name="McCann A."/>
            <person name="Guo C."/>
            <person name="Argimon S."/>
            <person name="Zhang W."/>
            <person name="Yang X."/>
            <person name="Jeffery I.B."/>
            <person name="Cooney J.C."/>
            <person name="Kagawa T.F."/>
            <person name="Liu W."/>
            <person name="Song Y."/>
            <person name="Salvetti E."/>
            <person name="Wrobel A."/>
            <person name="Rasinkangas P."/>
            <person name="Parkhill J."/>
            <person name="Rea M.C."/>
            <person name="O'Sullivan O."/>
            <person name="Ritari J."/>
            <person name="Douillard F.P."/>
            <person name="Paul Ross R."/>
            <person name="Yang R."/>
            <person name="Briner A.E."/>
            <person name="Felis G.E."/>
            <person name="de Vos W.M."/>
            <person name="Barrangou R."/>
            <person name="Klaenhammer T.R."/>
            <person name="Caufield P.W."/>
            <person name="Cui Y."/>
            <person name="Zhang H."/>
            <person name="O'Toole P.W."/>
        </authorList>
    </citation>
    <scope>NUCLEOTIDE SEQUENCE [LARGE SCALE GENOMIC DNA]</scope>
    <source>
        <strain evidence="2 3">DSM 15353</strain>
    </source>
</reference>
<dbReference type="AlphaFoldDB" id="A0A0R2JL57"/>
<dbReference type="InterPro" id="IPR016152">
    <property type="entry name" value="PTrfase/Anion_transptr"/>
</dbReference>